<sequence length="241" mass="24668">MHAVDGRTALVVGGSSGIGLETARQLAVRNYTVHIVGRGAERLSKAAGEVPGLMTHQADAGDKAAITALASTLGRVDVLVVTVSGSEGVGAFADLDLTMLRRAFEAKFWAHVTTLQAVLPFLAPQASITLVGAITARAGMAGTAGIGALNAAVEALVKPLAVELAPRRVNAVSPGLVDTPWWEGMPEADRVAYFDHAASNLPARQVAKASHIAEAVVLAATNPNLTGTVIESDAGARLVSI</sequence>
<dbReference type="Pfam" id="PF13561">
    <property type="entry name" value="adh_short_C2"/>
    <property type="match status" value="1"/>
</dbReference>
<evidence type="ECO:0000256" key="2">
    <source>
        <dbReference type="ARBA" id="ARBA00023002"/>
    </source>
</evidence>
<comment type="caution">
    <text evidence="3">The sequence shown here is derived from an EMBL/GenBank/DDBJ whole genome shotgun (WGS) entry which is preliminary data.</text>
</comment>
<accession>A0A4R7TB50</accession>
<dbReference type="Gene3D" id="3.40.50.720">
    <property type="entry name" value="NAD(P)-binding Rossmann-like Domain"/>
    <property type="match status" value="1"/>
</dbReference>
<comment type="similarity">
    <text evidence="1">Belongs to the short-chain dehydrogenases/reductases (SDR) family.</text>
</comment>
<dbReference type="PANTHER" id="PTHR43477">
    <property type="entry name" value="DIHYDROANTICAPSIN 7-DEHYDROGENASE"/>
    <property type="match status" value="1"/>
</dbReference>
<dbReference type="PANTHER" id="PTHR43477:SF1">
    <property type="entry name" value="DIHYDROANTICAPSIN 7-DEHYDROGENASE"/>
    <property type="match status" value="1"/>
</dbReference>
<dbReference type="InterPro" id="IPR036291">
    <property type="entry name" value="NAD(P)-bd_dom_sf"/>
</dbReference>
<name>A0A4R7TB50_9ACTN</name>
<dbReference type="EMBL" id="SOCE01000001">
    <property type="protein sequence ID" value="TDU88656.1"/>
    <property type="molecule type" value="Genomic_DNA"/>
</dbReference>
<keyword evidence="2" id="KW-0560">Oxidoreductase</keyword>
<dbReference type="PRINTS" id="PR00081">
    <property type="entry name" value="GDHRDH"/>
</dbReference>
<evidence type="ECO:0000256" key="1">
    <source>
        <dbReference type="ARBA" id="ARBA00006484"/>
    </source>
</evidence>
<dbReference type="AlphaFoldDB" id="A0A4R7TB50"/>
<reference evidence="3 4" key="1">
    <citation type="submission" date="2019-03" db="EMBL/GenBank/DDBJ databases">
        <title>Genomic Encyclopedia of Type Strains, Phase III (KMG-III): the genomes of soil and plant-associated and newly described type strains.</title>
        <authorList>
            <person name="Whitman W."/>
        </authorList>
    </citation>
    <scope>NUCLEOTIDE SEQUENCE [LARGE SCALE GENOMIC DNA]</scope>
    <source>
        <strain evidence="3 4">VKM Ac-2575</strain>
    </source>
</reference>
<dbReference type="Proteomes" id="UP000295151">
    <property type="component" value="Unassembled WGS sequence"/>
</dbReference>
<protein>
    <submittedName>
        <fullName evidence="3">NAD(P)-dependent dehydrogenase (Short-subunit alcohol dehydrogenase family)</fullName>
    </submittedName>
</protein>
<dbReference type="InterPro" id="IPR051122">
    <property type="entry name" value="SDR_DHRS6-like"/>
</dbReference>
<evidence type="ECO:0000313" key="3">
    <source>
        <dbReference type="EMBL" id="TDU88656.1"/>
    </source>
</evidence>
<evidence type="ECO:0000313" key="4">
    <source>
        <dbReference type="Proteomes" id="UP000295151"/>
    </source>
</evidence>
<organism evidence="3 4">
    <name type="scientific">Kribbella voronezhensis</name>
    <dbReference type="NCBI Taxonomy" id="2512212"/>
    <lineage>
        <taxon>Bacteria</taxon>
        <taxon>Bacillati</taxon>
        <taxon>Actinomycetota</taxon>
        <taxon>Actinomycetes</taxon>
        <taxon>Propionibacteriales</taxon>
        <taxon>Kribbellaceae</taxon>
        <taxon>Kribbella</taxon>
    </lineage>
</organism>
<keyword evidence="4" id="KW-1185">Reference proteome</keyword>
<dbReference type="InterPro" id="IPR002347">
    <property type="entry name" value="SDR_fam"/>
</dbReference>
<dbReference type="GO" id="GO:0016491">
    <property type="term" value="F:oxidoreductase activity"/>
    <property type="evidence" value="ECO:0007669"/>
    <property type="project" value="UniProtKB-KW"/>
</dbReference>
<dbReference type="OrthoDB" id="9806974at2"/>
<dbReference type="RefSeq" id="WP_133978284.1">
    <property type="nucleotide sequence ID" value="NZ_SOCE01000001.1"/>
</dbReference>
<gene>
    <name evidence="3" type="ORF">EV138_2202</name>
</gene>
<dbReference type="SUPFAM" id="SSF51735">
    <property type="entry name" value="NAD(P)-binding Rossmann-fold domains"/>
    <property type="match status" value="1"/>
</dbReference>
<proteinExistence type="inferred from homology"/>